<dbReference type="Pfam" id="PF00645">
    <property type="entry name" value="zf-PARP"/>
    <property type="match status" value="1"/>
</dbReference>
<feature type="compositionally biased region" description="Basic and acidic residues" evidence="6">
    <location>
        <begin position="289"/>
        <end position="303"/>
    </location>
</feature>
<evidence type="ECO:0000256" key="1">
    <source>
        <dbReference type="ARBA" id="ARBA00004123"/>
    </source>
</evidence>
<evidence type="ECO:0000256" key="2">
    <source>
        <dbReference type="ARBA" id="ARBA00022723"/>
    </source>
</evidence>
<dbReference type="GO" id="GO:0005634">
    <property type="term" value="C:nucleus"/>
    <property type="evidence" value="ECO:0007669"/>
    <property type="project" value="UniProtKB-SubCell"/>
</dbReference>
<feature type="compositionally biased region" description="Basic and acidic residues" evidence="6">
    <location>
        <begin position="397"/>
        <end position="408"/>
    </location>
</feature>
<evidence type="ECO:0000256" key="5">
    <source>
        <dbReference type="ARBA" id="ARBA00023242"/>
    </source>
</evidence>
<keyword evidence="2" id="KW-0479">Metal-binding</keyword>
<gene>
    <name evidence="8" type="ORF">LshimejAT787_1701830</name>
</gene>
<dbReference type="Proteomes" id="UP001063166">
    <property type="component" value="Unassembled WGS sequence"/>
</dbReference>
<feature type="region of interest" description="Disordered" evidence="6">
    <location>
        <begin position="640"/>
        <end position="687"/>
    </location>
</feature>
<protein>
    <recommendedName>
        <fullName evidence="7">PARP-type domain-containing protein</fullName>
    </recommendedName>
</protein>
<keyword evidence="3" id="KW-0863">Zinc-finger</keyword>
<feature type="compositionally biased region" description="Basic residues" evidence="6">
    <location>
        <begin position="434"/>
        <end position="447"/>
    </location>
</feature>
<organism evidence="8 9">
    <name type="scientific">Lyophyllum shimeji</name>
    <name type="common">Hon-shimeji</name>
    <name type="synonym">Tricholoma shimeji</name>
    <dbReference type="NCBI Taxonomy" id="47721"/>
    <lineage>
        <taxon>Eukaryota</taxon>
        <taxon>Fungi</taxon>
        <taxon>Dikarya</taxon>
        <taxon>Basidiomycota</taxon>
        <taxon>Agaricomycotina</taxon>
        <taxon>Agaricomycetes</taxon>
        <taxon>Agaricomycetidae</taxon>
        <taxon>Agaricales</taxon>
        <taxon>Tricholomatineae</taxon>
        <taxon>Lyophyllaceae</taxon>
        <taxon>Lyophyllum</taxon>
    </lineage>
</organism>
<feature type="compositionally biased region" description="Low complexity" evidence="6">
    <location>
        <begin position="525"/>
        <end position="539"/>
    </location>
</feature>
<dbReference type="SUPFAM" id="SSF57716">
    <property type="entry name" value="Glucocorticoid receptor-like (DNA-binding domain)"/>
    <property type="match status" value="1"/>
</dbReference>
<feature type="compositionally biased region" description="Basic and acidic residues" evidence="6">
    <location>
        <begin position="156"/>
        <end position="167"/>
    </location>
</feature>
<dbReference type="AlphaFoldDB" id="A0A9P3PZN0"/>
<feature type="compositionally biased region" description="Basic and acidic residues" evidence="6">
    <location>
        <begin position="137"/>
        <end position="146"/>
    </location>
</feature>
<dbReference type="SMART" id="SM01336">
    <property type="entry name" value="zf-PARP"/>
    <property type="match status" value="1"/>
</dbReference>
<reference evidence="8" key="1">
    <citation type="submission" date="2022-07" db="EMBL/GenBank/DDBJ databases">
        <title>The genome of Lyophyllum shimeji provides insight into the initial evolution of ectomycorrhizal fungal genome.</title>
        <authorList>
            <person name="Kobayashi Y."/>
            <person name="Shibata T."/>
            <person name="Hirakawa H."/>
            <person name="Shigenobu S."/>
            <person name="Nishiyama T."/>
            <person name="Yamada A."/>
            <person name="Hasebe M."/>
            <person name="Kawaguchi M."/>
        </authorList>
    </citation>
    <scope>NUCLEOTIDE SEQUENCE</scope>
    <source>
        <strain evidence="8">AT787</strain>
    </source>
</reference>
<evidence type="ECO:0000256" key="3">
    <source>
        <dbReference type="ARBA" id="ARBA00022771"/>
    </source>
</evidence>
<sequence>MHSTGFRIEYATNVAQCQGPRPCNRTDISTGDLRIGHLIGNQRRRFSWRHWGCVLPQHIEKLKKAGVKNASELGGYEDLRPEDKLRVDEAWQKGEIAEEDIREVHRKPPAPPPKSPKQPKFEPKEIIQETSSEEEKETSGDHDVPAREPMPTKAGTTEEKRRPNENRQEEEEEEEEPPPTCSQNYYDPGQLKGSPPRKTLLYIPRRLPSRVQAWSRERRARGFAQAAPAQSEKATNWDAMARDTSREEEDETSGDDHIPLGELMPDEAGATEQEEGLAAADDDDDEAEEPPRKRLKTDHDTIQREASPPAPFNLTDDESVKRESIPPPPRVPYTLKDLFSPPRRRTAMGKERARMSSGSSGSSEETDDYDSDENSSATCDDEKSTGPSEDENEAEITEDRGADSRTDNSDSESPGGSDEDSKEERGERRWSVSRARRGRRLARKSLRKYASSKSGFRVRQPLADSTSKSTSGIQKQSDESESERDAEDEEECEEKRGGDEEPPPQVSDSAGSASRDESQVHASQTVTDVDTASAAANVDRASSHGSRTGDDHLDLDDPLVPGAIVADAEPLDPNLTNDEYIDDLSAPPPPIQTLEAIAEVPTYHLDDITSAIIQRVVEVQAKLDKLQACSTNLLSRLGLGDYAPAASPDGDGESPTEYGEDKRRPGQKRKVNRTLAFPRKKPPSTRV</sequence>
<comment type="caution">
    <text evidence="8">The sequence shown here is derived from an EMBL/GenBank/DDBJ whole genome shotgun (WGS) entry which is preliminary data.</text>
</comment>
<dbReference type="OrthoDB" id="429950at2759"/>
<keyword evidence="5" id="KW-0539">Nucleus</keyword>
<evidence type="ECO:0000313" key="8">
    <source>
        <dbReference type="EMBL" id="GLB44556.1"/>
    </source>
</evidence>
<dbReference type="EMBL" id="BRPK01000017">
    <property type="protein sequence ID" value="GLB44556.1"/>
    <property type="molecule type" value="Genomic_DNA"/>
</dbReference>
<feature type="compositionally biased region" description="Acidic residues" evidence="6">
    <location>
        <begin position="168"/>
        <end position="177"/>
    </location>
</feature>
<name>A0A9P3PZN0_LYOSH</name>
<dbReference type="PROSITE" id="PS50064">
    <property type="entry name" value="ZF_PARP_2"/>
    <property type="match status" value="1"/>
</dbReference>
<feature type="domain" description="PARP-type" evidence="7">
    <location>
        <begin position="48"/>
        <end position="95"/>
    </location>
</feature>
<keyword evidence="4" id="KW-0862">Zinc</keyword>
<evidence type="ECO:0000313" key="9">
    <source>
        <dbReference type="Proteomes" id="UP001063166"/>
    </source>
</evidence>
<evidence type="ECO:0000256" key="4">
    <source>
        <dbReference type="ARBA" id="ARBA00022833"/>
    </source>
</evidence>
<feature type="compositionally biased region" description="Basic residues" evidence="6">
    <location>
        <begin position="665"/>
        <end position="687"/>
    </location>
</feature>
<comment type="subcellular location">
    <subcellularLocation>
        <location evidence="1">Nucleus</location>
    </subcellularLocation>
</comment>
<feature type="region of interest" description="Disordered" evidence="6">
    <location>
        <begin position="96"/>
        <end position="588"/>
    </location>
</feature>
<dbReference type="InterPro" id="IPR001510">
    <property type="entry name" value="Znf_PARP"/>
</dbReference>
<evidence type="ECO:0000259" key="7">
    <source>
        <dbReference type="PROSITE" id="PS50064"/>
    </source>
</evidence>
<feature type="compositionally biased region" description="Polar residues" evidence="6">
    <location>
        <begin position="463"/>
        <end position="475"/>
    </location>
</feature>
<dbReference type="GO" id="GO:0008270">
    <property type="term" value="F:zinc ion binding"/>
    <property type="evidence" value="ECO:0007669"/>
    <property type="project" value="UniProtKB-KW"/>
</dbReference>
<accession>A0A9P3PZN0</accession>
<feature type="compositionally biased region" description="Acidic residues" evidence="6">
    <location>
        <begin position="272"/>
        <end position="288"/>
    </location>
</feature>
<dbReference type="GO" id="GO:0003677">
    <property type="term" value="F:DNA binding"/>
    <property type="evidence" value="ECO:0007669"/>
    <property type="project" value="InterPro"/>
</dbReference>
<feature type="compositionally biased region" description="Acidic residues" evidence="6">
    <location>
        <begin position="364"/>
        <end position="373"/>
    </location>
</feature>
<evidence type="ECO:0000256" key="6">
    <source>
        <dbReference type="SAM" id="MobiDB-lite"/>
    </source>
</evidence>
<proteinExistence type="predicted"/>
<feature type="compositionally biased region" description="Acidic residues" evidence="6">
    <location>
        <begin position="479"/>
        <end position="492"/>
    </location>
</feature>
<dbReference type="Gene3D" id="3.30.1740.10">
    <property type="entry name" value="Zinc finger, PARP-type"/>
    <property type="match status" value="1"/>
</dbReference>
<keyword evidence="9" id="KW-1185">Reference proteome</keyword>
<dbReference type="InterPro" id="IPR036957">
    <property type="entry name" value="Znf_PARP_sf"/>
</dbReference>